<feature type="transmembrane region" description="Helical" evidence="2">
    <location>
        <begin position="12"/>
        <end position="32"/>
    </location>
</feature>
<feature type="compositionally biased region" description="Polar residues" evidence="1">
    <location>
        <begin position="338"/>
        <end position="352"/>
    </location>
</feature>
<feature type="region of interest" description="Disordered" evidence="1">
    <location>
        <begin position="395"/>
        <end position="423"/>
    </location>
</feature>
<keyword evidence="2" id="KW-1133">Transmembrane helix</keyword>
<feature type="compositionally biased region" description="Polar residues" evidence="1">
    <location>
        <begin position="199"/>
        <end position="213"/>
    </location>
</feature>
<evidence type="ECO:0000313" key="4">
    <source>
        <dbReference type="Proteomes" id="UP001497453"/>
    </source>
</evidence>
<dbReference type="Proteomes" id="UP001497453">
    <property type="component" value="Chromosome 8"/>
</dbReference>
<dbReference type="EMBL" id="OZ037951">
    <property type="protein sequence ID" value="CAL1715346.1"/>
    <property type="molecule type" value="Genomic_DNA"/>
</dbReference>
<proteinExistence type="predicted"/>
<keyword evidence="2" id="KW-0472">Membrane</keyword>
<feature type="compositionally biased region" description="Pro residues" evidence="1">
    <location>
        <begin position="34"/>
        <end position="47"/>
    </location>
</feature>
<keyword evidence="2" id="KW-0812">Transmembrane</keyword>
<feature type="compositionally biased region" description="Polar residues" evidence="1">
    <location>
        <begin position="150"/>
        <end position="162"/>
    </location>
</feature>
<feature type="compositionally biased region" description="Low complexity" evidence="1">
    <location>
        <begin position="223"/>
        <end position="232"/>
    </location>
</feature>
<gene>
    <name evidence="3" type="ORF">GFSPODELE1_LOCUS10182</name>
</gene>
<evidence type="ECO:0000256" key="2">
    <source>
        <dbReference type="SAM" id="Phobius"/>
    </source>
</evidence>
<feature type="compositionally biased region" description="Basic and acidic residues" evidence="1">
    <location>
        <begin position="363"/>
        <end position="375"/>
    </location>
</feature>
<feature type="compositionally biased region" description="Low complexity" evidence="1">
    <location>
        <begin position="109"/>
        <end position="125"/>
    </location>
</feature>
<feature type="compositionally biased region" description="Polar residues" evidence="1">
    <location>
        <begin position="76"/>
        <end position="88"/>
    </location>
</feature>
<sequence length="423" mass="44759">MGSIQSYLSSQSAVLVVVAVGAVVYVVAQRVLSQPPPPPSRSSPSPTPTDSATQTAVPGASTSSGGGKKNKKNKKQLQAANEAPSDTNVLPAGKANVVSFPPVIPGSFEPAQAEAQPAAEPAPKSTKSKKKKGKKAGTAVTGGAARTVPTDAQSDSSATAPESHSRPTKKKSPAPKPAAPSLLENDGPWTRVEPRKRTASQQAAEGSTSSNVPRPSESDAGITSVTGTSSSVADRTEDEAQAETSRPEVTENRRTLAEKLLPKPRRTGVDDMLETPDVPSLARVMRVQPRPDERPAAGFSWADYEDVDESRQTADDADGEDESGWVVKNSRTRPKVNKANSPQSSQNFSAPESLTKKQRQNAAKREAQKSLKANAEAERLAVLARHKREVEKAKMVEQHALKGKKPSGGMSSYVNEKGQLVWD</sequence>
<feature type="region of interest" description="Disordered" evidence="1">
    <location>
        <begin position="32"/>
        <end position="375"/>
    </location>
</feature>
<keyword evidence="4" id="KW-1185">Reference proteome</keyword>
<evidence type="ECO:0000256" key="1">
    <source>
        <dbReference type="SAM" id="MobiDB-lite"/>
    </source>
</evidence>
<evidence type="ECO:0000313" key="3">
    <source>
        <dbReference type="EMBL" id="CAL1715346.1"/>
    </source>
</evidence>
<feature type="compositionally biased region" description="Basic and acidic residues" evidence="1">
    <location>
        <begin position="245"/>
        <end position="261"/>
    </location>
</feature>
<feature type="compositionally biased region" description="Low complexity" evidence="1">
    <location>
        <begin position="136"/>
        <end position="149"/>
    </location>
</feature>
<reference evidence="4" key="1">
    <citation type="submission" date="2024-04" db="EMBL/GenBank/DDBJ databases">
        <authorList>
            <person name="Shaw F."/>
            <person name="Minotto A."/>
        </authorList>
    </citation>
    <scope>NUCLEOTIDE SEQUENCE [LARGE SCALE GENOMIC DNA]</scope>
</reference>
<feature type="compositionally biased region" description="Basic residues" evidence="1">
    <location>
        <begin position="126"/>
        <end position="135"/>
    </location>
</feature>
<accession>A0ABP1E5P1</accession>
<protein>
    <submittedName>
        <fullName evidence="3">Uncharacterized protein</fullName>
    </submittedName>
</protein>
<name>A0ABP1E5P1_9APHY</name>
<organism evidence="3 4">
    <name type="scientific">Somion occarium</name>
    <dbReference type="NCBI Taxonomy" id="3059160"/>
    <lineage>
        <taxon>Eukaryota</taxon>
        <taxon>Fungi</taxon>
        <taxon>Dikarya</taxon>
        <taxon>Basidiomycota</taxon>
        <taxon>Agaricomycotina</taxon>
        <taxon>Agaricomycetes</taxon>
        <taxon>Polyporales</taxon>
        <taxon>Cerrenaceae</taxon>
        <taxon>Somion</taxon>
    </lineage>
</organism>